<evidence type="ECO:0000256" key="3">
    <source>
        <dbReference type="ARBA" id="ARBA00022705"/>
    </source>
</evidence>
<name>F2TYL5_SALR5</name>
<dbReference type="OrthoDB" id="534348at2759"/>
<organism evidence="11">
    <name type="scientific">Salpingoeca rosetta (strain ATCC 50818 / BSB-021)</name>
    <dbReference type="NCBI Taxonomy" id="946362"/>
    <lineage>
        <taxon>Eukaryota</taxon>
        <taxon>Choanoflagellata</taxon>
        <taxon>Craspedida</taxon>
        <taxon>Salpingoecidae</taxon>
        <taxon>Salpingoeca</taxon>
    </lineage>
</organism>
<dbReference type="Pfam" id="PF00705">
    <property type="entry name" value="PCNA_N"/>
    <property type="match status" value="1"/>
</dbReference>
<accession>F2TYL5</accession>
<dbReference type="PROSITE" id="PS00293">
    <property type="entry name" value="PCNA_2"/>
    <property type="match status" value="1"/>
</dbReference>
<dbReference type="InParanoid" id="F2TYL5"/>
<dbReference type="GO" id="GO:0006275">
    <property type="term" value="P:regulation of DNA replication"/>
    <property type="evidence" value="ECO:0007669"/>
    <property type="project" value="InterPro"/>
</dbReference>
<dbReference type="eggNOG" id="KOG1636">
    <property type="taxonomic scope" value="Eukaryota"/>
</dbReference>
<evidence type="ECO:0000313" key="11">
    <source>
        <dbReference type="Proteomes" id="UP000007799"/>
    </source>
</evidence>
<dbReference type="InterPro" id="IPR022649">
    <property type="entry name" value="Pr_cel_nuc_antig_C"/>
</dbReference>
<reference evidence="10" key="1">
    <citation type="submission" date="2009-08" db="EMBL/GenBank/DDBJ databases">
        <title>Annotation of Salpingoeca rosetta.</title>
        <authorList>
            <consortium name="The Broad Institute Genome Sequencing Platform"/>
            <person name="Russ C."/>
            <person name="Cuomo C."/>
            <person name="Burger G."/>
            <person name="Gray M.W."/>
            <person name="Holland P.W.H."/>
            <person name="King N."/>
            <person name="Lang F.B.F."/>
            <person name="Roger A.J."/>
            <person name="Ruiz-Trillo I."/>
            <person name="Young S.K."/>
            <person name="Zeng Q."/>
            <person name="Gargeya S."/>
            <person name="Alvarado L."/>
            <person name="Berlin A."/>
            <person name="Chapman S.B."/>
            <person name="Chen Z."/>
            <person name="Freedman E."/>
            <person name="Gellesch M."/>
            <person name="Goldberg J."/>
            <person name="Griggs A."/>
            <person name="Gujja S."/>
            <person name="Heilman E."/>
            <person name="Heiman D."/>
            <person name="Howarth C."/>
            <person name="Mehta T."/>
            <person name="Neiman D."/>
            <person name="Pearson M."/>
            <person name="Roberts A."/>
            <person name="Saif S."/>
            <person name="Shea T."/>
            <person name="Shenoy N."/>
            <person name="Sisk P."/>
            <person name="Stolte C."/>
            <person name="Sykes S."/>
            <person name="White J."/>
            <person name="Yandava C."/>
            <person name="Haas B."/>
            <person name="Nusbaum C."/>
            <person name="Birren B."/>
        </authorList>
    </citation>
    <scope>NUCLEOTIDE SEQUENCE [LARGE SCALE GENOMIC DNA]</scope>
    <source>
        <strain evidence="10">ATCC 50818</strain>
    </source>
</reference>
<dbReference type="GO" id="GO:0006298">
    <property type="term" value="P:mismatch repair"/>
    <property type="evidence" value="ECO:0007669"/>
    <property type="project" value="TreeGrafter"/>
</dbReference>
<dbReference type="STRING" id="946362.F2TYL5"/>
<feature type="domain" description="Proliferating cell nuclear antigen PCNA C-terminal" evidence="9">
    <location>
        <begin position="127"/>
        <end position="254"/>
    </location>
</feature>
<dbReference type="FunFam" id="3.10.150.10:FF:000008">
    <property type="entry name" value="Proliferating cell nuclear antigen"/>
    <property type="match status" value="1"/>
</dbReference>
<dbReference type="Proteomes" id="UP000007799">
    <property type="component" value="Unassembled WGS sequence"/>
</dbReference>
<dbReference type="PROSITE" id="PS01251">
    <property type="entry name" value="PCNA_1"/>
    <property type="match status" value="1"/>
</dbReference>
<comment type="subcellular location">
    <subcellularLocation>
        <location evidence="1 6">Nucleus</location>
    </subcellularLocation>
</comment>
<dbReference type="CDD" id="cd00577">
    <property type="entry name" value="PCNA"/>
    <property type="match status" value="1"/>
</dbReference>
<dbReference type="GO" id="GO:0019985">
    <property type="term" value="P:translesion synthesis"/>
    <property type="evidence" value="ECO:0007669"/>
    <property type="project" value="TreeGrafter"/>
</dbReference>
<evidence type="ECO:0000256" key="1">
    <source>
        <dbReference type="ARBA" id="ARBA00004123"/>
    </source>
</evidence>
<dbReference type="FunFam" id="3.10.150.10:FF:000006">
    <property type="entry name" value="Proliferating cell nuclear antigen"/>
    <property type="match status" value="1"/>
</dbReference>
<evidence type="ECO:0000256" key="2">
    <source>
        <dbReference type="ARBA" id="ARBA00010462"/>
    </source>
</evidence>
<dbReference type="HAMAP" id="MF_00317">
    <property type="entry name" value="DNApol_clamp_arch"/>
    <property type="match status" value="1"/>
</dbReference>
<comment type="function">
    <text evidence="6">This protein is an auxiliary protein of DNA polymerase delta and is involved in the control of eukaryotic DNA replication by increasing the polymerase's processivity during elongation of the leading strand.</text>
</comment>
<dbReference type="AlphaFoldDB" id="F2TYL5"/>
<dbReference type="InterPro" id="IPR000730">
    <property type="entry name" value="Pr_cel_nuc_antig"/>
</dbReference>
<dbReference type="InterPro" id="IPR022648">
    <property type="entry name" value="Pr_cel_nuc_antig_N"/>
</dbReference>
<sequence>MFEARMAQAALLKKVLEAVKDLVTDANWDCTSAGISLQAMDSSHVSLVSLLMRKDGFDMYRCDRPISLGINIASMTKIMKCANNNDAVTLRAEDEGDTVVFTFESADQEKVSEFEMKLMDIDSEHLGIPEREHTATVKMPASEFHGICRDLSTIGETVQVSVTKEGVQFTASGDTGKGTITLRNNSSVDEESQQVVITMQEELSLSFALRYLNFFTKATALADSVTLSMTADLPLVVEYRIEDTGYIRYFLAPKIDDDDDEDNN</sequence>
<evidence type="ECO:0000256" key="7">
    <source>
        <dbReference type="RuleBase" id="RU003671"/>
    </source>
</evidence>
<evidence type="ECO:0000256" key="5">
    <source>
        <dbReference type="ARBA" id="ARBA00023242"/>
    </source>
</evidence>
<dbReference type="SUPFAM" id="SSF55979">
    <property type="entry name" value="DNA clamp"/>
    <property type="match status" value="2"/>
</dbReference>
<dbReference type="FunCoup" id="F2TYL5">
    <property type="interactions" value="1627"/>
</dbReference>
<gene>
    <name evidence="10" type="ORF">PTSG_01666</name>
</gene>
<dbReference type="RefSeq" id="XP_004997646.1">
    <property type="nucleotide sequence ID" value="XM_004997589.1"/>
</dbReference>
<evidence type="ECO:0000313" key="10">
    <source>
        <dbReference type="EMBL" id="EGD78689.1"/>
    </source>
</evidence>
<dbReference type="KEGG" id="sre:PTSG_01666"/>
<dbReference type="GO" id="GO:0003677">
    <property type="term" value="F:DNA binding"/>
    <property type="evidence" value="ECO:0007669"/>
    <property type="project" value="UniProtKB-KW"/>
</dbReference>
<evidence type="ECO:0000256" key="6">
    <source>
        <dbReference type="RuleBase" id="RU000641"/>
    </source>
</evidence>
<dbReference type="GO" id="GO:0043626">
    <property type="term" value="C:PCNA complex"/>
    <property type="evidence" value="ECO:0007669"/>
    <property type="project" value="TreeGrafter"/>
</dbReference>
<dbReference type="GO" id="GO:0006272">
    <property type="term" value="P:leading strand elongation"/>
    <property type="evidence" value="ECO:0007669"/>
    <property type="project" value="TreeGrafter"/>
</dbReference>
<dbReference type="Pfam" id="PF02747">
    <property type="entry name" value="PCNA_C"/>
    <property type="match status" value="1"/>
</dbReference>
<dbReference type="InterPro" id="IPR046938">
    <property type="entry name" value="DNA_clamp_sf"/>
</dbReference>
<evidence type="ECO:0000259" key="9">
    <source>
        <dbReference type="Pfam" id="PF02747"/>
    </source>
</evidence>
<keyword evidence="11" id="KW-1185">Reference proteome</keyword>
<proteinExistence type="inferred from homology"/>
<comment type="similarity">
    <text evidence="2 7">Belongs to the PCNA family.</text>
</comment>
<dbReference type="PANTHER" id="PTHR11352:SF0">
    <property type="entry name" value="PROLIFERATING CELL NUCLEAR ANTIGEN"/>
    <property type="match status" value="1"/>
</dbReference>
<dbReference type="EMBL" id="GL832957">
    <property type="protein sequence ID" value="EGD78689.1"/>
    <property type="molecule type" value="Genomic_DNA"/>
</dbReference>
<dbReference type="InterPro" id="IPR022659">
    <property type="entry name" value="Pr_cel_nuc_antig_CS"/>
</dbReference>
<dbReference type="OMA" id="EMKLINM"/>
<evidence type="ECO:0000256" key="4">
    <source>
        <dbReference type="ARBA" id="ARBA00023125"/>
    </source>
</evidence>
<dbReference type="PRINTS" id="PR00339">
    <property type="entry name" value="PCNACYCLIN"/>
</dbReference>
<evidence type="ECO:0000259" key="8">
    <source>
        <dbReference type="Pfam" id="PF00705"/>
    </source>
</evidence>
<dbReference type="Gene3D" id="3.10.150.10">
    <property type="entry name" value="DNA Polymerase III, subunit A, domain 2"/>
    <property type="match status" value="2"/>
</dbReference>
<keyword evidence="5 6" id="KW-0539">Nucleus</keyword>
<dbReference type="GeneID" id="16078242"/>
<feature type="domain" description="Proliferating cell nuclear antigen PCNA N-terminal" evidence="8">
    <location>
        <begin position="1"/>
        <end position="124"/>
    </location>
</feature>
<dbReference type="NCBIfam" id="TIGR00590">
    <property type="entry name" value="pcna"/>
    <property type="match status" value="1"/>
</dbReference>
<keyword evidence="3 7" id="KW-0235">DNA replication</keyword>
<dbReference type="GO" id="GO:0030337">
    <property type="term" value="F:DNA polymerase processivity factor activity"/>
    <property type="evidence" value="ECO:0007669"/>
    <property type="project" value="InterPro"/>
</dbReference>
<keyword evidence="4 7" id="KW-0238">DNA-binding</keyword>
<protein>
    <recommendedName>
        <fullName evidence="6">DNA sliding clamp PCNA</fullName>
    </recommendedName>
</protein>
<dbReference type="PANTHER" id="PTHR11352">
    <property type="entry name" value="PROLIFERATING CELL NUCLEAR ANTIGEN"/>
    <property type="match status" value="1"/>
</dbReference>